<reference evidence="2 3" key="1">
    <citation type="journal article" date="2016" name="Biochim. Biophys. Acta">
        <title>Characterization of red-shifted phycobilisomes isolated from the chlorophyll f-containing cyanobacterium Halomicronema hongdechloris.</title>
        <authorList>
            <person name="Li Y."/>
            <person name="Lin Y."/>
            <person name="Garvey C.J."/>
            <person name="Birch D."/>
            <person name="Corkery R.W."/>
            <person name="Loughlin P.C."/>
            <person name="Scheer H."/>
            <person name="Willows R.D."/>
            <person name="Chen M."/>
        </authorList>
    </citation>
    <scope>NUCLEOTIDE SEQUENCE [LARGE SCALE GENOMIC DNA]</scope>
    <source>
        <strain evidence="2 3">C2206</strain>
    </source>
</reference>
<keyword evidence="3" id="KW-1185">Reference proteome</keyword>
<evidence type="ECO:0000313" key="3">
    <source>
        <dbReference type="Proteomes" id="UP000191901"/>
    </source>
</evidence>
<dbReference type="RefSeq" id="WP_080806937.1">
    <property type="nucleotide sequence ID" value="NZ_CP021983.2"/>
</dbReference>
<feature type="compositionally biased region" description="Polar residues" evidence="1">
    <location>
        <begin position="84"/>
        <end position="98"/>
    </location>
</feature>
<accession>A0A1Z3HRT9</accession>
<evidence type="ECO:0000256" key="1">
    <source>
        <dbReference type="SAM" id="MobiDB-lite"/>
    </source>
</evidence>
<dbReference type="Proteomes" id="UP000191901">
    <property type="component" value="Chromosome"/>
</dbReference>
<gene>
    <name evidence="2" type="ORF">XM38_038070</name>
</gene>
<dbReference type="AlphaFoldDB" id="A0A1Z3HRT9"/>
<sequence length="109" mass="11156">MKLYCHGLTLGRDPIPKPAVLALVAGLSSLGLTVAQFSAISLAQDGSGSEGRGSGRITMISSQQKAASLGSSPHRKLAFRGSGRITTEPSVSETSTAFRGTGRISPDLA</sequence>
<feature type="compositionally biased region" description="Polar residues" evidence="1">
    <location>
        <begin position="59"/>
        <end position="71"/>
    </location>
</feature>
<dbReference type="EMBL" id="CP021983">
    <property type="protein sequence ID" value="ASC72847.1"/>
    <property type="molecule type" value="Genomic_DNA"/>
</dbReference>
<feature type="region of interest" description="Disordered" evidence="1">
    <location>
        <begin position="44"/>
        <end position="109"/>
    </location>
</feature>
<dbReference type="STRING" id="1641165.XM38_06775"/>
<proteinExistence type="predicted"/>
<organism evidence="2 3">
    <name type="scientific">Halomicronema hongdechloris C2206</name>
    <dbReference type="NCBI Taxonomy" id="1641165"/>
    <lineage>
        <taxon>Bacteria</taxon>
        <taxon>Bacillati</taxon>
        <taxon>Cyanobacteriota</taxon>
        <taxon>Cyanophyceae</taxon>
        <taxon>Nodosilineales</taxon>
        <taxon>Nodosilineaceae</taxon>
        <taxon>Halomicronema</taxon>
    </lineage>
</organism>
<name>A0A1Z3HRT9_9CYAN</name>
<dbReference type="KEGG" id="hhg:XM38_038070"/>
<protein>
    <submittedName>
        <fullName evidence="2">Uncharacterized protein</fullName>
    </submittedName>
</protein>
<evidence type="ECO:0000313" key="2">
    <source>
        <dbReference type="EMBL" id="ASC72847.1"/>
    </source>
</evidence>